<dbReference type="SFLD" id="SFLDG01140">
    <property type="entry name" value="C2.B:_Phosphomannomutase_and_P"/>
    <property type="match status" value="1"/>
</dbReference>
<organism evidence="1 2">
    <name type="scientific">Paenibacillus allorhizosphaerae</name>
    <dbReference type="NCBI Taxonomy" id="2849866"/>
    <lineage>
        <taxon>Bacteria</taxon>
        <taxon>Bacillati</taxon>
        <taxon>Bacillota</taxon>
        <taxon>Bacilli</taxon>
        <taxon>Bacillales</taxon>
        <taxon>Paenibacillaceae</taxon>
        <taxon>Paenibacillus</taxon>
    </lineage>
</organism>
<dbReference type="SFLD" id="SFLDS00003">
    <property type="entry name" value="Haloacid_Dehalogenase"/>
    <property type="match status" value="1"/>
</dbReference>
<dbReference type="PANTHER" id="PTHR10000:SF55">
    <property type="entry name" value="5-AMINO-6-(5-PHOSPHO-D-RIBITYLAMINO)URACIL PHOSPHATASE YCSE"/>
    <property type="match status" value="1"/>
</dbReference>
<protein>
    <submittedName>
        <fullName evidence="1">5-amino-6-(5-phospho-D-ribitylamino)uracil phosphatase YcsE</fullName>
        <ecNumber evidence="1">3.1.3.104</ecNumber>
    </submittedName>
</protein>
<keyword evidence="1" id="KW-0378">Hydrolase</keyword>
<dbReference type="EC" id="3.1.3.104" evidence="1"/>
<dbReference type="InterPro" id="IPR006379">
    <property type="entry name" value="HAD-SF_hydro_IIB"/>
</dbReference>
<proteinExistence type="predicted"/>
<name>A0ABM8VSV2_9BACL</name>
<dbReference type="Proteomes" id="UP000730618">
    <property type="component" value="Unassembled WGS sequence"/>
</dbReference>
<reference evidence="1 2" key="1">
    <citation type="submission" date="2021-06" db="EMBL/GenBank/DDBJ databases">
        <authorList>
            <person name="Criscuolo A."/>
        </authorList>
    </citation>
    <scope>NUCLEOTIDE SEQUENCE [LARGE SCALE GENOMIC DNA]</scope>
    <source>
        <strain evidence="2">CIP 111802</strain>
    </source>
</reference>
<dbReference type="CDD" id="cd07516">
    <property type="entry name" value="HAD_Pase"/>
    <property type="match status" value="1"/>
</dbReference>
<dbReference type="PROSITE" id="PS01229">
    <property type="entry name" value="COF_2"/>
    <property type="match status" value="1"/>
</dbReference>
<dbReference type="NCBIfam" id="TIGR01484">
    <property type="entry name" value="HAD-SF-IIB"/>
    <property type="match status" value="1"/>
</dbReference>
<keyword evidence="2" id="KW-1185">Reference proteome</keyword>
<dbReference type="PANTHER" id="PTHR10000">
    <property type="entry name" value="PHOSPHOSERINE PHOSPHATASE"/>
    <property type="match status" value="1"/>
</dbReference>
<gene>
    <name evidence="1" type="primary">ycsE_4</name>
    <name evidence="1" type="ORF">PAECIP111802_06539</name>
</gene>
<dbReference type="Pfam" id="PF08282">
    <property type="entry name" value="Hydrolase_3"/>
    <property type="match status" value="2"/>
</dbReference>
<sequence>MGDYKLIALDMDGTLLNKGAISEENVKCIQAVLEQGKNVILATGRPIRDVLPYTEKLNLELPLVINNGSEVWRTPKALHSRHLLTGEQVERICKYIFSLDQNIEYWAHTVRGTVDQSNFPDNCESVQWLQFAVKTEDEALRHRIREELAAWNTFEISNSSVNNIECNPIGVSKASGLTEICRMIGIEMSEVIAVGDSLNDISMICAAGLGVAMGNAQQAVKDAADHVAPTNRENGVAAVIKRFMVS</sequence>
<dbReference type="PROSITE" id="PS01228">
    <property type="entry name" value="COF_1"/>
    <property type="match status" value="1"/>
</dbReference>
<accession>A0ABM8VSV2</accession>
<dbReference type="GO" id="GO:0043726">
    <property type="term" value="F:5-amino-6-(5-phosphoribitylamino)uracil phosphatase activity"/>
    <property type="evidence" value="ECO:0007669"/>
    <property type="project" value="UniProtKB-EC"/>
</dbReference>
<evidence type="ECO:0000313" key="2">
    <source>
        <dbReference type="Proteomes" id="UP000730618"/>
    </source>
</evidence>
<dbReference type="EMBL" id="CAJVCE010000032">
    <property type="protein sequence ID" value="CAG7656848.1"/>
    <property type="molecule type" value="Genomic_DNA"/>
</dbReference>
<evidence type="ECO:0000313" key="1">
    <source>
        <dbReference type="EMBL" id="CAG7656848.1"/>
    </source>
</evidence>
<comment type="caution">
    <text evidence="1">The sequence shown here is derived from an EMBL/GenBank/DDBJ whole genome shotgun (WGS) entry which is preliminary data.</text>
</comment>
<dbReference type="RefSeq" id="WP_218102732.1">
    <property type="nucleotide sequence ID" value="NZ_CAJVCE010000032.1"/>
</dbReference>